<dbReference type="Gene3D" id="2.40.170.20">
    <property type="entry name" value="TonB-dependent receptor, beta-barrel domain"/>
    <property type="match status" value="1"/>
</dbReference>
<keyword evidence="4" id="KW-0410">Iron transport</keyword>
<dbReference type="InterPro" id="IPR012910">
    <property type="entry name" value="Plug_dom"/>
</dbReference>
<keyword evidence="14" id="KW-0732">Signal</keyword>
<feature type="region of interest" description="Disordered" evidence="13">
    <location>
        <begin position="289"/>
        <end position="308"/>
    </location>
</feature>
<evidence type="ECO:0000256" key="9">
    <source>
        <dbReference type="ARBA" id="ARBA00023136"/>
    </source>
</evidence>
<protein>
    <submittedName>
        <fullName evidence="17">Outer membrane receptor protein involved in Fe transport</fullName>
    </submittedName>
</protein>
<evidence type="ECO:0000256" key="1">
    <source>
        <dbReference type="ARBA" id="ARBA00004571"/>
    </source>
</evidence>
<proteinExistence type="inferred from homology"/>
<dbReference type="Pfam" id="PF07715">
    <property type="entry name" value="Plug"/>
    <property type="match status" value="1"/>
</dbReference>
<evidence type="ECO:0000256" key="10">
    <source>
        <dbReference type="ARBA" id="ARBA00023237"/>
    </source>
</evidence>
<dbReference type="InterPro" id="IPR036942">
    <property type="entry name" value="Beta-barrel_TonB_sf"/>
</dbReference>
<dbReference type="Proteomes" id="UP000256310">
    <property type="component" value="Unassembled WGS sequence"/>
</dbReference>
<dbReference type="SUPFAM" id="SSF56935">
    <property type="entry name" value="Porins"/>
    <property type="match status" value="1"/>
</dbReference>
<feature type="domain" description="TonB-dependent receptor plug" evidence="16">
    <location>
        <begin position="54"/>
        <end position="161"/>
    </location>
</feature>
<gene>
    <name evidence="17" type="ORF">DFR46_1375</name>
</gene>
<dbReference type="PANTHER" id="PTHR32552">
    <property type="entry name" value="FERRICHROME IRON RECEPTOR-RELATED"/>
    <property type="match status" value="1"/>
</dbReference>
<organism evidence="17 18">
    <name type="scientific">Parasphingopyxis lamellibrachiae</name>
    <dbReference type="NCBI Taxonomy" id="680125"/>
    <lineage>
        <taxon>Bacteria</taxon>
        <taxon>Pseudomonadati</taxon>
        <taxon>Pseudomonadota</taxon>
        <taxon>Alphaproteobacteria</taxon>
        <taxon>Sphingomonadales</taxon>
        <taxon>Sphingomonadaceae</taxon>
        <taxon>Parasphingopyxis</taxon>
    </lineage>
</organism>
<keyword evidence="9 11" id="KW-0472">Membrane</keyword>
<comment type="caution">
    <text evidence="17">The sequence shown here is derived from an EMBL/GenBank/DDBJ whole genome shotgun (WGS) entry which is preliminary data.</text>
</comment>
<keyword evidence="7" id="KW-0406">Ion transport</keyword>
<dbReference type="Pfam" id="PF00593">
    <property type="entry name" value="TonB_dep_Rec_b-barrel"/>
    <property type="match status" value="1"/>
</dbReference>
<dbReference type="PANTHER" id="PTHR32552:SF81">
    <property type="entry name" value="TONB-DEPENDENT OUTER MEMBRANE RECEPTOR"/>
    <property type="match status" value="1"/>
</dbReference>
<feature type="signal peptide" evidence="14">
    <location>
        <begin position="1"/>
        <end position="25"/>
    </location>
</feature>
<keyword evidence="6" id="KW-0408">Iron</keyword>
<dbReference type="PROSITE" id="PS52016">
    <property type="entry name" value="TONB_DEPENDENT_REC_3"/>
    <property type="match status" value="1"/>
</dbReference>
<dbReference type="InterPro" id="IPR000531">
    <property type="entry name" value="Beta-barrel_TonB"/>
</dbReference>
<reference evidence="17 18" key="1">
    <citation type="submission" date="2018-07" db="EMBL/GenBank/DDBJ databases">
        <title>Genomic Encyclopedia of Type Strains, Phase IV (KMG-IV): sequencing the most valuable type-strain genomes for metagenomic binning, comparative biology and taxonomic classification.</title>
        <authorList>
            <person name="Goeker M."/>
        </authorList>
    </citation>
    <scope>NUCLEOTIDE SEQUENCE [LARGE SCALE GENOMIC DNA]</scope>
    <source>
        <strain evidence="17 18">DSM 26725</strain>
    </source>
</reference>
<keyword evidence="2 11" id="KW-0813">Transport</keyword>
<keyword evidence="17" id="KW-0675">Receptor</keyword>
<keyword evidence="18" id="KW-1185">Reference proteome</keyword>
<dbReference type="GO" id="GO:0009279">
    <property type="term" value="C:cell outer membrane"/>
    <property type="evidence" value="ECO:0007669"/>
    <property type="project" value="UniProtKB-SubCell"/>
</dbReference>
<evidence type="ECO:0000256" key="8">
    <source>
        <dbReference type="ARBA" id="ARBA00023077"/>
    </source>
</evidence>
<evidence type="ECO:0000259" key="16">
    <source>
        <dbReference type="Pfam" id="PF07715"/>
    </source>
</evidence>
<evidence type="ECO:0000259" key="15">
    <source>
        <dbReference type="Pfam" id="PF00593"/>
    </source>
</evidence>
<keyword evidence="3 11" id="KW-1134">Transmembrane beta strand</keyword>
<evidence type="ECO:0000313" key="17">
    <source>
        <dbReference type="EMBL" id="RED16353.1"/>
    </source>
</evidence>
<evidence type="ECO:0000256" key="2">
    <source>
        <dbReference type="ARBA" id="ARBA00022448"/>
    </source>
</evidence>
<evidence type="ECO:0000256" key="5">
    <source>
        <dbReference type="ARBA" id="ARBA00022692"/>
    </source>
</evidence>
<dbReference type="AlphaFoldDB" id="A0A3D9FF54"/>
<comment type="similarity">
    <text evidence="11 12">Belongs to the TonB-dependent receptor family.</text>
</comment>
<evidence type="ECO:0000313" key="18">
    <source>
        <dbReference type="Proteomes" id="UP000256310"/>
    </source>
</evidence>
<feature type="domain" description="TonB-dependent receptor-like beta-barrel" evidence="15">
    <location>
        <begin position="283"/>
        <end position="750"/>
    </location>
</feature>
<evidence type="ECO:0000256" key="12">
    <source>
        <dbReference type="RuleBase" id="RU003357"/>
    </source>
</evidence>
<evidence type="ECO:0000256" key="11">
    <source>
        <dbReference type="PROSITE-ProRule" id="PRU01360"/>
    </source>
</evidence>
<keyword evidence="10 11" id="KW-0998">Cell outer membrane</keyword>
<evidence type="ECO:0000256" key="13">
    <source>
        <dbReference type="SAM" id="MobiDB-lite"/>
    </source>
</evidence>
<evidence type="ECO:0000256" key="6">
    <source>
        <dbReference type="ARBA" id="ARBA00023004"/>
    </source>
</evidence>
<accession>A0A3D9FF54</accession>
<feature type="chain" id="PRO_5017685755" evidence="14">
    <location>
        <begin position="26"/>
        <end position="784"/>
    </location>
</feature>
<keyword evidence="5 11" id="KW-0812">Transmembrane</keyword>
<name>A0A3D9FF54_9SPHN</name>
<dbReference type="OrthoDB" id="7455607at2"/>
<evidence type="ECO:0000256" key="7">
    <source>
        <dbReference type="ARBA" id="ARBA00023065"/>
    </source>
</evidence>
<keyword evidence="8 12" id="KW-0798">TonB box</keyword>
<dbReference type="GO" id="GO:0006826">
    <property type="term" value="P:iron ion transport"/>
    <property type="evidence" value="ECO:0007669"/>
    <property type="project" value="UniProtKB-KW"/>
</dbReference>
<evidence type="ECO:0000256" key="4">
    <source>
        <dbReference type="ARBA" id="ARBA00022496"/>
    </source>
</evidence>
<dbReference type="InterPro" id="IPR039426">
    <property type="entry name" value="TonB-dep_rcpt-like"/>
</dbReference>
<evidence type="ECO:0000256" key="14">
    <source>
        <dbReference type="SAM" id="SignalP"/>
    </source>
</evidence>
<sequence length="784" mass="84001">MRRNIINTYLVGTALCILPFTAAQGQTTSEPAAEESGVSDGVIVVTAQKRSERLTDVPMSITAITGDDLVRSGISEPSQLGQAVPGFSAQQSAFGTPILSIRGIGYNDNSVTAGSTVTAYIDQVALPYSVMARGAIMDLQRVEVLKGPQGTLFGMNSTGGAINFVAARPTSSFEAGVDLSVGRFNEVDFSAFISGPLTDTVTARAAIQVERSSGWQYSTTRPNDRLGDKDFINGRLLIDWQASDRLSFQLGLSAWHDGSENQAAQFVQFSPAVPVTPLTQFVADAMNASPVAGDNPREADWDPNTDLTRGDDFRQVSLRADWELTDDITLTSITAYSDFRGDSPIDIDGTAFNAFLVQEHDTKLTTFSQELRFAGTSGPVDWMIGGNYQDEIANESTRTNAQGTNSQIGPFIFTPLGQIANQSIDTISVFGSLDFHVTDQLTLQGSARYASQNRDFSGCIRDAGAGAVGVSAAQAFSFLATIFSGTPTTIPAGGCVTLDATTFAPGLANSSLDEDNLSWRLGADYRFNDNAMIYANVTRGYKSGSYALVPGILSSQFTPVTQESVLAFEAGTRLSTIDNRFSIEFAAFYNDYEDKQLKGIVLTPVFGPLPQLVNIPESEVYGFEVNLAARPVEGLRLSTGITYVASEVLTDPVAPAEPRGPFGGLTSYVGESFPNTPEWQIVSDAEYEFPIGAGGLRGFVGGSLTYRSSSPAAFGNNPVFQLPSSTLVDLRAGIEAADGHWTAQVWGRNVTNEHYWTNVTHLTDYVSRLTGAPATYGISVGYRY</sequence>
<dbReference type="RefSeq" id="WP_116235769.1">
    <property type="nucleotide sequence ID" value="NZ_QRDP01000004.1"/>
</dbReference>
<evidence type="ECO:0000256" key="3">
    <source>
        <dbReference type="ARBA" id="ARBA00022452"/>
    </source>
</evidence>
<dbReference type="EMBL" id="QRDP01000004">
    <property type="protein sequence ID" value="RED16353.1"/>
    <property type="molecule type" value="Genomic_DNA"/>
</dbReference>
<comment type="subcellular location">
    <subcellularLocation>
        <location evidence="1 11">Cell outer membrane</location>
        <topology evidence="1 11">Multi-pass membrane protein</topology>
    </subcellularLocation>
</comment>